<evidence type="ECO:0000313" key="3">
    <source>
        <dbReference type="Proteomes" id="UP000035681"/>
    </source>
</evidence>
<dbReference type="WBParaSite" id="TCONS_00003453.p1">
    <property type="protein sequence ID" value="TCONS_00003453.p1"/>
    <property type="gene ID" value="XLOC_003199"/>
</dbReference>
<accession>A0A0K0E7C8</accession>
<keyword evidence="1" id="KW-0732">Signal</keyword>
<dbReference type="WBParaSite" id="SSTP_0000540400.1">
    <property type="protein sequence ID" value="SSTP_0000540400.1"/>
    <property type="gene ID" value="SSTP_0000540400"/>
</dbReference>
<keyword evidence="3" id="KW-1185">Reference proteome</keyword>
<evidence type="ECO:0000259" key="2">
    <source>
        <dbReference type="Pfam" id="PF02520"/>
    </source>
</evidence>
<feature type="signal peptide" evidence="1">
    <location>
        <begin position="1"/>
        <end position="18"/>
    </location>
</feature>
<feature type="domain" description="SXP/RAL-2 family protein Ani s 5-like cation-binding" evidence="2">
    <location>
        <begin position="38"/>
        <end position="140"/>
    </location>
</feature>
<name>A0A0K0E7C8_STRER</name>
<sequence length="205" mass="23949">MKYLSLIILAAITLTCYTDDDYFKYNNPLYMSLTRNQLRDIERIEDNDRISPNEKKQQILNYLTTQGGNYASLYNDYVANQTSLMNEAKQIRLELINNSTMSDAAKNAQKQIDQISSNENLSKNEKKTQIRQVKSNLNMSVLRELDDFEDGRMNPISTGYILGRTNNGLRSNYYNKKMYEFDFDDLYEITSDSINELLSRARRHV</sequence>
<evidence type="ECO:0000256" key="1">
    <source>
        <dbReference type="SAM" id="SignalP"/>
    </source>
</evidence>
<organism evidence="4">
    <name type="scientific">Strongyloides stercoralis</name>
    <name type="common">Threadworm</name>
    <dbReference type="NCBI Taxonomy" id="6248"/>
    <lineage>
        <taxon>Eukaryota</taxon>
        <taxon>Metazoa</taxon>
        <taxon>Ecdysozoa</taxon>
        <taxon>Nematoda</taxon>
        <taxon>Chromadorea</taxon>
        <taxon>Rhabditida</taxon>
        <taxon>Tylenchina</taxon>
        <taxon>Panagrolaimomorpha</taxon>
        <taxon>Strongyloidoidea</taxon>
        <taxon>Strongyloididae</taxon>
        <taxon>Strongyloides</taxon>
    </lineage>
</organism>
<dbReference type="AlphaFoldDB" id="A0A0K0E7C8"/>
<reference evidence="4" key="1">
    <citation type="submission" date="2015-08" db="UniProtKB">
        <authorList>
            <consortium name="WormBaseParasite"/>
        </authorList>
    </citation>
    <scope>IDENTIFICATION</scope>
</reference>
<dbReference type="Pfam" id="PF02520">
    <property type="entry name" value="ANIS5_cation-bd"/>
    <property type="match status" value="1"/>
</dbReference>
<protein>
    <submittedName>
        <fullName evidence="4 5">DUF148 domain-containing protein</fullName>
    </submittedName>
</protein>
<dbReference type="InterPro" id="IPR003677">
    <property type="entry name" value="ANIS5_cation-bd"/>
</dbReference>
<proteinExistence type="predicted"/>
<feature type="chain" id="PRO_5005327590" evidence="1">
    <location>
        <begin position="19"/>
        <end position="205"/>
    </location>
</feature>
<evidence type="ECO:0000313" key="5">
    <source>
        <dbReference type="WBParaSite" id="TCONS_00003453.p1"/>
    </source>
</evidence>
<dbReference type="Proteomes" id="UP000035681">
    <property type="component" value="Unplaced"/>
</dbReference>
<evidence type="ECO:0000313" key="4">
    <source>
        <dbReference type="WBParaSite" id="SSTP_0000540400.1"/>
    </source>
</evidence>